<name>A0ABX8ADB3_9BRAD</name>
<dbReference type="InterPro" id="IPR016181">
    <property type="entry name" value="Acyl_CoA_acyltransferase"/>
</dbReference>
<sequence length="174" mass="19869">MSIEIEIVTGDPAWPRVKPLFDLVWPPETVAQLPWAGVEFAHPDLRVIVEVDELPVCHVSLYRREGIWRDRPIRIGGIGGVLTHPSFRKQGLASVALDAALHTLRDERSNDFALLFCASEMTGFYTSRNWKPYMGEVFAEQRGARVRFDAMQPLVYYLKRAPHEGELDLRGLPW</sequence>
<evidence type="ECO:0000313" key="3">
    <source>
        <dbReference type="Proteomes" id="UP000682843"/>
    </source>
</evidence>
<reference evidence="2 3" key="1">
    <citation type="submission" date="2019-02" db="EMBL/GenBank/DDBJ databases">
        <title>Emended description of the genus Rhodopseudomonas and description of Rhodopseudomonas albus sp. nov., a non-phototrophic, heavy-metal-tolerant bacterium isolated from garden soil.</title>
        <authorList>
            <person name="Bao Z."/>
            <person name="Cao W.W."/>
            <person name="Sato Y."/>
            <person name="Nishizawa T."/>
            <person name="Zhao J."/>
            <person name="Guo Y."/>
            <person name="Ohta H."/>
        </authorList>
    </citation>
    <scope>NUCLEOTIDE SEQUENCE [LARGE SCALE GENOMIC DNA]</scope>
    <source>
        <strain evidence="2 3">SK50-23</strain>
    </source>
</reference>
<organism evidence="2 3">
    <name type="scientific">Tardiphaga alba</name>
    <dbReference type="NCBI Taxonomy" id="340268"/>
    <lineage>
        <taxon>Bacteria</taxon>
        <taxon>Pseudomonadati</taxon>
        <taxon>Pseudomonadota</taxon>
        <taxon>Alphaproteobacteria</taxon>
        <taxon>Hyphomicrobiales</taxon>
        <taxon>Nitrobacteraceae</taxon>
        <taxon>Tardiphaga</taxon>
    </lineage>
</organism>
<evidence type="ECO:0000259" key="1">
    <source>
        <dbReference type="PROSITE" id="PS51186"/>
    </source>
</evidence>
<dbReference type="Proteomes" id="UP000682843">
    <property type="component" value="Chromosome"/>
</dbReference>
<dbReference type="PROSITE" id="PS51186">
    <property type="entry name" value="GNAT"/>
    <property type="match status" value="1"/>
</dbReference>
<proteinExistence type="predicted"/>
<evidence type="ECO:0000313" key="2">
    <source>
        <dbReference type="EMBL" id="QUS41744.1"/>
    </source>
</evidence>
<dbReference type="Pfam" id="PF13527">
    <property type="entry name" value="Acetyltransf_9"/>
    <property type="match status" value="1"/>
</dbReference>
<dbReference type="Gene3D" id="3.40.630.30">
    <property type="match status" value="1"/>
</dbReference>
<protein>
    <submittedName>
        <fullName evidence="2">GNAT family N-acetyltransferase</fullName>
    </submittedName>
</protein>
<dbReference type="EMBL" id="CP036498">
    <property type="protein sequence ID" value="QUS41744.1"/>
    <property type="molecule type" value="Genomic_DNA"/>
</dbReference>
<feature type="domain" description="N-acetyltransferase" evidence="1">
    <location>
        <begin position="3"/>
        <end position="162"/>
    </location>
</feature>
<dbReference type="CDD" id="cd04301">
    <property type="entry name" value="NAT_SF"/>
    <property type="match status" value="1"/>
</dbReference>
<dbReference type="RefSeq" id="WP_211910385.1">
    <property type="nucleotide sequence ID" value="NZ_CP036498.1"/>
</dbReference>
<accession>A0ABX8ADB3</accession>
<gene>
    <name evidence="2" type="ORF">RPMA_24990</name>
</gene>
<dbReference type="SUPFAM" id="SSF55729">
    <property type="entry name" value="Acyl-CoA N-acyltransferases (Nat)"/>
    <property type="match status" value="1"/>
</dbReference>
<keyword evidence="3" id="KW-1185">Reference proteome</keyword>
<dbReference type="InterPro" id="IPR000182">
    <property type="entry name" value="GNAT_dom"/>
</dbReference>